<feature type="compositionally biased region" description="Acidic residues" evidence="1">
    <location>
        <begin position="49"/>
        <end position="58"/>
    </location>
</feature>
<accession>A0A2I0K985</accession>
<dbReference type="EMBL" id="PGOL01000769">
    <property type="protein sequence ID" value="PKI65118.1"/>
    <property type="molecule type" value="Genomic_DNA"/>
</dbReference>
<reference evidence="2 3" key="1">
    <citation type="submission" date="2017-11" db="EMBL/GenBank/DDBJ databases">
        <title>De-novo sequencing of pomegranate (Punica granatum L.) genome.</title>
        <authorList>
            <person name="Akparov Z."/>
            <person name="Amiraslanov A."/>
            <person name="Hajiyeva S."/>
            <person name="Abbasov M."/>
            <person name="Kaur K."/>
            <person name="Hamwieh A."/>
            <person name="Solovyev V."/>
            <person name="Salamov A."/>
            <person name="Braich B."/>
            <person name="Kosarev P."/>
            <person name="Mahmoud A."/>
            <person name="Hajiyev E."/>
            <person name="Babayeva S."/>
            <person name="Izzatullayeva V."/>
            <person name="Mammadov A."/>
            <person name="Mammadov A."/>
            <person name="Sharifova S."/>
            <person name="Ojaghi J."/>
            <person name="Eynullazada K."/>
            <person name="Bayramov B."/>
            <person name="Abdulazimova A."/>
            <person name="Shahmuradov I."/>
        </authorList>
    </citation>
    <scope>NUCLEOTIDE SEQUENCE [LARGE SCALE GENOMIC DNA]</scope>
    <source>
        <strain evidence="3">cv. AG2017</strain>
        <tissue evidence="2">Leaf</tissue>
    </source>
</reference>
<sequence>MAEGSFMVVPNMVTSSEDRCFPVKMGQSIEHRACQAARGSLTEKRSGEEQYEEEEEEEGEKKEGWRPKPDEIAKR</sequence>
<evidence type="ECO:0000256" key="1">
    <source>
        <dbReference type="SAM" id="MobiDB-lite"/>
    </source>
</evidence>
<dbReference type="Proteomes" id="UP000233551">
    <property type="component" value="Unassembled WGS sequence"/>
</dbReference>
<feature type="compositionally biased region" description="Basic and acidic residues" evidence="1">
    <location>
        <begin position="59"/>
        <end position="75"/>
    </location>
</feature>
<gene>
    <name evidence="2" type="ORF">CRG98_014432</name>
</gene>
<feature type="region of interest" description="Disordered" evidence="1">
    <location>
        <begin position="34"/>
        <end position="75"/>
    </location>
</feature>
<name>A0A2I0K985_PUNGR</name>
<evidence type="ECO:0000313" key="2">
    <source>
        <dbReference type="EMBL" id="PKI65118.1"/>
    </source>
</evidence>
<dbReference type="AlphaFoldDB" id="A0A2I0K985"/>
<evidence type="ECO:0000313" key="3">
    <source>
        <dbReference type="Proteomes" id="UP000233551"/>
    </source>
</evidence>
<organism evidence="2 3">
    <name type="scientific">Punica granatum</name>
    <name type="common">Pomegranate</name>
    <dbReference type="NCBI Taxonomy" id="22663"/>
    <lineage>
        <taxon>Eukaryota</taxon>
        <taxon>Viridiplantae</taxon>
        <taxon>Streptophyta</taxon>
        <taxon>Embryophyta</taxon>
        <taxon>Tracheophyta</taxon>
        <taxon>Spermatophyta</taxon>
        <taxon>Magnoliopsida</taxon>
        <taxon>eudicotyledons</taxon>
        <taxon>Gunneridae</taxon>
        <taxon>Pentapetalae</taxon>
        <taxon>rosids</taxon>
        <taxon>malvids</taxon>
        <taxon>Myrtales</taxon>
        <taxon>Lythraceae</taxon>
        <taxon>Punica</taxon>
    </lineage>
</organism>
<proteinExistence type="predicted"/>
<comment type="caution">
    <text evidence="2">The sequence shown here is derived from an EMBL/GenBank/DDBJ whole genome shotgun (WGS) entry which is preliminary data.</text>
</comment>
<protein>
    <submittedName>
        <fullName evidence="2">Uncharacterized protein</fullName>
    </submittedName>
</protein>
<keyword evidence="3" id="KW-1185">Reference proteome</keyword>